<keyword evidence="1" id="KW-1133">Transmembrane helix</keyword>
<proteinExistence type="predicted"/>
<dbReference type="InterPro" id="IPR042421">
    <property type="entry name" value="C3orf33-like"/>
</dbReference>
<name>F6X505_CIOIN</name>
<dbReference type="FunCoup" id="F6X505">
    <property type="interactions" value="113"/>
</dbReference>
<dbReference type="GeneTree" id="ENSGT00390000004493"/>
<dbReference type="SUPFAM" id="SSF50199">
    <property type="entry name" value="Staphylococcal nuclease"/>
    <property type="match status" value="1"/>
</dbReference>
<protein>
    <submittedName>
        <fullName evidence="2">Protein C3orf33 homolog</fullName>
    </submittedName>
</protein>
<reference evidence="2" key="2">
    <citation type="journal article" date="2008" name="Genome Biol.">
        <title>Improved genome assembly and evidence-based global gene model set for the chordate Ciona intestinalis: new insight into intron and operon populations.</title>
        <authorList>
            <person name="Satou Y."/>
            <person name="Mineta K."/>
            <person name="Ogasawara M."/>
            <person name="Sasakura Y."/>
            <person name="Shoguchi E."/>
            <person name="Ueno K."/>
            <person name="Yamada L."/>
            <person name="Matsumoto J."/>
            <person name="Wasserscheid J."/>
            <person name="Dewar K."/>
            <person name="Wiley G.B."/>
            <person name="Macmil S.L."/>
            <person name="Roe B.A."/>
            <person name="Zeller R.W."/>
            <person name="Hastings K.E."/>
            <person name="Lemaire P."/>
            <person name="Lindquist E."/>
            <person name="Endo T."/>
            <person name="Hotta K."/>
            <person name="Inaba K."/>
        </authorList>
    </citation>
    <scope>NUCLEOTIDE SEQUENCE [LARGE SCALE GENOMIC DNA]</scope>
    <source>
        <strain evidence="2">wild type</strain>
    </source>
</reference>
<feature type="transmembrane region" description="Helical" evidence="1">
    <location>
        <begin position="21"/>
        <end position="41"/>
    </location>
</feature>
<dbReference type="OrthoDB" id="5963229at2759"/>
<dbReference type="Ensembl" id="ENSCINT00000027852.2">
    <property type="protein sequence ID" value="ENSCINP00000027606.2"/>
    <property type="gene ID" value="ENSCING00000015664.2"/>
</dbReference>
<dbReference type="Proteomes" id="UP000008144">
    <property type="component" value="Chromosome 8"/>
</dbReference>
<evidence type="ECO:0000256" key="1">
    <source>
        <dbReference type="SAM" id="Phobius"/>
    </source>
</evidence>
<accession>F6X505</accession>
<dbReference type="AlphaFoldDB" id="F6X505"/>
<dbReference type="GeneID" id="100187111"/>
<dbReference type="HOGENOM" id="CLU_1073462_0_0_1"/>
<dbReference type="EMBL" id="EAAA01002621">
    <property type="status" value="NOT_ANNOTATED_CDS"/>
    <property type="molecule type" value="Genomic_DNA"/>
</dbReference>
<sequence>MGERRSVINLTSQYMDDNIKIVRAVPYALLGTLGLYCTYRYRIFSHFKTIKSIPEEFYTKRVSLRGKLTNVTRECTLEVEHIPIVKLPFSKYLKNKDIEAETLPIKFLGIDFPSDTSNLAYTKLLHLKQSRRPIWFQLWYREYEQVVDPKDATPIYLHCLVYEPYWFLGSYLNTTFVKLGHAKFTSLPDLVSTGKQSEKLANSLVKAENFAKRKRRGIWYVPSKPELIYEDMKTKANSVRSTGAGAWNGLKKLKEKFWKSKQ</sequence>
<reference evidence="2" key="4">
    <citation type="submission" date="2025-09" db="UniProtKB">
        <authorList>
            <consortium name="Ensembl"/>
        </authorList>
    </citation>
    <scope>IDENTIFICATION</scope>
</reference>
<evidence type="ECO:0000313" key="3">
    <source>
        <dbReference type="Proteomes" id="UP000008144"/>
    </source>
</evidence>
<dbReference type="InParanoid" id="F6X505"/>
<dbReference type="PANTHER" id="PTHR28434">
    <property type="entry name" value="PROTEIN C3ORF33"/>
    <property type="match status" value="1"/>
</dbReference>
<evidence type="ECO:0000313" key="2">
    <source>
        <dbReference type="Ensembl" id="ENSCINP00000027606.2"/>
    </source>
</evidence>
<dbReference type="PANTHER" id="PTHR28434:SF1">
    <property type="entry name" value="PROTEIN C3ORF33"/>
    <property type="match status" value="1"/>
</dbReference>
<dbReference type="KEGG" id="cin:100187111"/>
<dbReference type="InterPro" id="IPR035437">
    <property type="entry name" value="SNase_OB-fold_sf"/>
</dbReference>
<dbReference type="GO" id="GO:0005615">
    <property type="term" value="C:extracellular space"/>
    <property type="evidence" value="ECO:0000318"/>
    <property type="project" value="GO_Central"/>
</dbReference>
<dbReference type="RefSeq" id="XP_002126699.1">
    <property type="nucleotide sequence ID" value="XM_002126663.4"/>
</dbReference>
<reference evidence="2" key="3">
    <citation type="submission" date="2025-08" db="UniProtKB">
        <authorList>
            <consortium name="Ensembl"/>
        </authorList>
    </citation>
    <scope>IDENTIFICATION</scope>
</reference>
<keyword evidence="3" id="KW-1185">Reference proteome</keyword>
<accession>A0A1W2W8A3</accession>
<reference evidence="3" key="1">
    <citation type="journal article" date="2002" name="Science">
        <title>The draft genome of Ciona intestinalis: insights into chordate and vertebrate origins.</title>
        <authorList>
            <person name="Dehal P."/>
            <person name="Satou Y."/>
            <person name="Campbell R.K."/>
            <person name="Chapman J."/>
            <person name="Degnan B."/>
            <person name="De Tomaso A."/>
            <person name="Davidson B."/>
            <person name="Di Gregorio A."/>
            <person name="Gelpke M."/>
            <person name="Goodstein D.M."/>
            <person name="Harafuji N."/>
            <person name="Hastings K.E."/>
            <person name="Ho I."/>
            <person name="Hotta K."/>
            <person name="Huang W."/>
            <person name="Kawashima T."/>
            <person name="Lemaire P."/>
            <person name="Martinez D."/>
            <person name="Meinertzhagen I.A."/>
            <person name="Necula S."/>
            <person name="Nonaka M."/>
            <person name="Putnam N."/>
            <person name="Rash S."/>
            <person name="Saiga H."/>
            <person name="Satake M."/>
            <person name="Terry A."/>
            <person name="Yamada L."/>
            <person name="Wang H.G."/>
            <person name="Awazu S."/>
            <person name="Azumi K."/>
            <person name="Boore J."/>
            <person name="Branno M."/>
            <person name="Chin-Bow S."/>
            <person name="DeSantis R."/>
            <person name="Doyle S."/>
            <person name="Francino P."/>
            <person name="Keys D.N."/>
            <person name="Haga S."/>
            <person name="Hayashi H."/>
            <person name="Hino K."/>
            <person name="Imai K.S."/>
            <person name="Inaba K."/>
            <person name="Kano S."/>
            <person name="Kobayashi K."/>
            <person name="Kobayashi M."/>
            <person name="Lee B.I."/>
            <person name="Makabe K.W."/>
            <person name="Manohar C."/>
            <person name="Matassi G."/>
            <person name="Medina M."/>
            <person name="Mochizuki Y."/>
            <person name="Mount S."/>
            <person name="Morishita T."/>
            <person name="Miura S."/>
            <person name="Nakayama A."/>
            <person name="Nishizaka S."/>
            <person name="Nomoto H."/>
            <person name="Ohta F."/>
            <person name="Oishi K."/>
            <person name="Rigoutsos I."/>
            <person name="Sano M."/>
            <person name="Sasaki A."/>
            <person name="Sasakura Y."/>
            <person name="Shoguchi E."/>
            <person name="Shin-i T."/>
            <person name="Spagnuolo A."/>
            <person name="Stainier D."/>
            <person name="Suzuki M.M."/>
            <person name="Tassy O."/>
            <person name="Takatori N."/>
            <person name="Tokuoka M."/>
            <person name="Yagi K."/>
            <person name="Yoshizaki F."/>
            <person name="Wada S."/>
            <person name="Zhang C."/>
            <person name="Hyatt P.D."/>
            <person name="Larimer F."/>
            <person name="Detter C."/>
            <person name="Doggett N."/>
            <person name="Glavina T."/>
            <person name="Hawkins T."/>
            <person name="Richardson P."/>
            <person name="Lucas S."/>
            <person name="Kohara Y."/>
            <person name="Levine M."/>
            <person name="Satoh N."/>
            <person name="Rokhsar D.S."/>
        </authorList>
    </citation>
    <scope>NUCLEOTIDE SEQUENCE [LARGE SCALE GENOMIC DNA]</scope>
</reference>
<keyword evidence="1" id="KW-0472">Membrane</keyword>
<dbReference type="OMA" id="ETWKENM"/>
<organism evidence="2 3">
    <name type="scientific">Ciona intestinalis</name>
    <name type="common">Transparent sea squirt</name>
    <name type="synonym">Ascidia intestinalis</name>
    <dbReference type="NCBI Taxonomy" id="7719"/>
    <lineage>
        <taxon>Eukaryota</taxon>
        <taxon>Metazoa</taxon>
        <taxon>Chordata</taxon>
        <taxon>Tunicata</taxon>
        <taxon>Ascidiacea</taxon>
        <taxon>Phlebobranchia</taxon>
        <taxon>Cionidae</taxon>
        <taxon>Ciona</taxon>
    </lineage>
</organism>
<keyword evidence="1" id="KW-0812">Transmembrane</keyword>
<gene>
    <name evidence="2" type="primary">LOC100187111</name>
</gene>